<feature type="transmembrane region" description="Helical" evidence="1">
    <location>
        <begin position="65"/>
        <end position="90"/>
    </location>
</feature>
<name>A0ABS4XHZ6_9MICC</name>
<dbReference type="GO" id="GO:0006508">
    <property type="term" value="P:proteolysis"/>
    <property type="evidence" value="ECO:0007669"/>
    <property type="project" value="UniProtKB-KW"/>
</dbReference>
<accession>A0ABS4XHZ6</accession>
<feature type="transmembrane region" description="Helical" evidence="1">
    <location>
        <begin position="102"/>
        <end position="127"/>
    </location>
</feature>
<dbReference type="PANTHER" id="PTHR36435">
    <property type="entry name" value="SLR1288 PROTEIN"/>
    <property type="match status" value="1"/>
</dbReference>
<dbReference type="EMBL" id="JAGIOF010000001">
    <property type="protein sequence ID" value="MBP2388095.1"/>
    <property type="molecule type" value="Genomic_DNA"/>
</dbReference>
<keyword evidence="1" id="KW-0812">Transmembrane</keyword>
<reference evidence="3 4" key="1">
    <citation type="submission" date="2021-03" db="EMBL/GenBank/DDBJ databases">
        <title>Sequencing the genomes of 1000 actinobacteria strains.</title>
        <authorList>
            <person name="Klenk H.-P."/>
        </authorList>
    </citation>
    <scope>NUCLEOTIDE SEQUENCE [LARGE SCALE GENOMIC DNA]</scope>
    <source>
        <strain evidence="3 4">DSM 15797</strain>
    </source>
</reference>
<dbReference type="Proteomes" id="UP001296993">
    <property type="component" value="Unassembled WGS sequence"/>
</dbReference>
<dbReference type="PANTHER" id="PTHR36435:SF1">
    <property type="entry name" value="CAAX AMINO TERMINAL PROTEASE FAMILY PROTEIN"/>
    <property type="match status" value="1"/>
</dbReference>
<feature type="transmembrane region" description="Helical" evidence="1">
    <location>
        <begin position="32"/>
        <end position="53"/>
    </location>
</feature>
<dbReference type="Pfam" id="PF02517">
    <property type="entry name" value="Rce1-like"/>
    <property type="match status" value="1"/>
</dbReference>
<sequence length="255" mass="28082">MHQPYPQHPYVPPAPRPRQPVFDSGKMRRGDWVVIGLYTVLFIFGAAGLMAMIPGFTEAFNDQESAIFGVNMIAYVVVFTAAIIMGFDALRSSFATFKYYPWVKALAIPGAWLATLFIGAAVMVTLGNPVKSENQLAIEGMTRSVPFLTMFVVTALLGPFVEEYVFRHLLIGKLSRKINVWVCVAISVVLFTGLHFVGAGSFDITSAVPYMTLGIMMSVAYVLTGKSLAYSYILHVFNNSVALIISYTLLPLFQL</sequence>
<evidence type="ECO:0000313" key="3">
    <source>
        <dbReference type="EMBL" id="MBP2388095.1"/>
    </source>
</evidence>
<keyword evidence="3" id="KW-0645">Protease</keyword>
<feature type="transmembrane region" description="Helical" evidence="1">
    <location>
        <begin position="204"/>
        <end position="223"/>
    </location>
</feature>
<proteinExistence type="predicted"/>
<keyword evidence="3" id="KW-0378">Hydrolase</keyword>
<evidence type="ECO:0000256" key="1">
    <source>
        <dbReference type="SAM" id="Phobius"/>
    </source>
</evidence>
<evidence type="ECO:0000259" key="2">
    <source>
        <dbReference type="Pfam" id="PF02517"/>
    </source>
</evidence>
<gene>
    <name evidence="3" type="ORF">JOF47_003606</name>
</gene>
<protein>
    <submittedName>
        <fullName evidence="3">Membrane protease YdiL (CAAX protease family)</fullName>
    </submittedName>
</protein>
<dbReference type="InterPro" id="IPR003675">
    <property type="entry name" value="Rce1/LyrA-like_dom"/>
</dbReference>
<feature type="domain" description="CAAX prenyl protease 2/Lysostaphin resistance protein A-like" evidence="2">
    <location>
        <begin position="147"/>
        <end position="240"/>
    </location>
</feature>
<dbReference type="InterPro" id="IPR052710">
    <property type="entry name" value="CAAX_protease"/>
</dbReference>
<feature type="transmembrane region" description="Helical" evidence="1">
    <location>
        <begin position="230"/>
        <end position="250"/>
    </location>
</feature>
<evidence type="ECO:0000313" key="4">
    <source>
        <dbReference type="Proteomes" id="UP001296993"/>
    </source>
</evidence>
<organism evidence="3 4">
    <name type="scientific">Paeniglutamicibacter kerguelensis</name>
    <dbReference type="NCBI Taxonomy" id="254788"/>
    <lineage>
        <taxon>Bacteria</taxon>
        <taxon>Bacillati</taxon>
        <taxon>Actinomycetota</taxon>
        <taxon>Actinomycetes</taxon>
        <taxon>Micrococcales</taxon>
        <taxon>Micrococcaceae</taxon>
        <taxon>Paeniglutamicibacter</taxon>
    </lineage>
</organism>
<dbReference type="GO" id="GO:0008233">
    <property type="term" value="F:peptidase activity"/>
    <property type="evidence" value="ECO:0007669"/>
    <property type="project" value="UniProtKB-KW"/>
</dbReference>
<comment type="caution">
    <text evidence="3">The sequence shown here is derived from an EMBL/GenBank/DDBJ whole genome shotgun (WGS) entry which is preliminary data.</text>
</comment>
<dbReference type="RefSeq" id="WP_210000883.1">
    <property type="nucleotide sequence ID" value="NZ_BAAAJY010000001.1"/>
</dbReference>
<keyword evidence="1" id="KW-1133">Transmembrane helix</keyword>
<keyword evidence="4" id="KW-1185">Reference proteome</keyword>
<feature type="transmembrane region" description="Helical" evidence="1">
    <location>
        <begin position="147"/>
        <end position="166"/>
    </location>
</feature>
<keyword evidence="1" id="KW-0472">Membrane</keyword>
<feature type="transmembrane region" description="Helical" evidence="1">
    <location>
        <begin position="178"/>
        <end position="198"/>
    </location>
</feature>